<dbReference type="GeneID" id="73334424"/>
<dbReference type="RefSeq" id="XP_049135371.1">
    <property type="nucleotide sequence ID" value="XM_049279414.1"/>
</dbReference>
<accession>A0A9Q8W6Y6</accession>
<organism evidence="2 3">
    <name type="scientific">Colletotrichum lupini</name>
    <dbReference type="NCBI Taxonomy" id="145971"/>
    <lineage>
        <taxon>Eukaryota</taxon>
        <taxon>Fungi</taxon>
        <taxon>Dikarya</taxon>
        <taxon>Ascomycota</taxon>
        <taxon>Pezizomycotina</taxon>
        <taxon>Sordariomycetes</taxon>
        <taxon>Hypocreomycetidae</taxon>
        <taxon>Glomerellales</taxon>
        <taxon>Glomerellaceae</taxon>
        <taxon>Colletotrichum</taxon>
        <taxon>Colletotrichum acutatum species complex</taxon>
    </lineage>
</organism>
<dbReference type="EMBL" id="CP019471">
    <property type="protein sequence ID" value="UQC73718.1"/>
    <property type="molecule type" value="Genomic_DNA"/>
</dbReference>
<keyword evidence="3" id="KW-1185">Reference proteome</keyword>
<dbReference type="AlphaFoldDB" id="A0A9Q8W6Y6"/>
<dbReference type="Proteomes" id="UP000830671">
    <property type="component" value="Chromosome 1"/>
</dbReference>
<feature type="region of interest" description="Disordered" evidence="1">
    <location>
        <begin position="1"/>
        <end position="22"/>
    </location>
</feature>
<proteinExistence type="predicted"/>
<evidence type="ECO:0000313" key="2">
    <source>
        <dbReference type="EMBL" id="UQC73718.1"/>
    </source>
</evidence>
<name>A0A9Q8W6Y6_9PEZI</name>
<protein>
    <submittedName>
        <fullName evidence="2">Uncharacterized protein</fullName>
    </submittedName>
</protein>
<evidence type="ECO:0000256" key="1">
    <source>
        <dbReference type="SAM" id="MobiDB-lite"/>
    </source>
</evidence>
<reference evidence="2" key="1">
    <citation type="journal article" date="2021" name="Mol. Plant Microbe Interact.">
        <title>Complete Genome Sequence of the Plant-Pathogenic Fungus Colletotrichum lupini.</title>
        <authorList>
            <person name="Baroncelli R."/>
            <person name="Pensec F."/>
            <person name="Da Lio D."/>
            <person name="Boufleur T."/>
            <person name="Vicente I."/>
            <person name="Sarrocco S."/>
            <person name="Picot A."/>
            <person name="Baraldi E."/>
            <person name="Sukno S."/>
            <person name="Thon M."/>
            <person name="Le Floch G."/>
        </authorList>
    </citation>
    <scope>NUCLEOTIDE SEQUENCE</scope>
    <source>
        <strain evidence="2">IMI 504893</strain>
    </source>
</reference>
<sequence>MRIIGDSAVQNQEYAGSPPITRGAQATLPPSADATLPSSGLGWVRSDRALFFFIASKQRQRIAILAPQNIAQSAKRKTPIPPGPFATDIDDNTPWRFSPCNGPSTLDFSAFPPPAFFLVVHLCCPPDDDNVPPFGLPSFTLCPGETLSCAPPHFEVTDHTTNLNPPEQQRPFRS</sequence>
<dbReference type="KEGG" id="clup:CLUP02_00364"/>
<gene>
    <name evidence="2" type="ORF">CLUP02_00364</name>
</gene>
<evidence type="ECO:0000313" key="3">
    <source>
        <dbReference type="Proteomes" id="UP000830671"/>
    </source>
</evidence>